<feature type="compositionally biased region" description="Pro residues" evidence="2">
    <location>
        <begin position="1518"/>
        <end position="1527"/>
    </location>
</feature>
<dbReference type="PANTHER" id="PTHR13817:SF73">
    <property type="entry name" value="FIBRONECTIN TYPE-III DOMAIN-CONTAINING PROTEIN"/>
    <property type="match status" value="1"/>
</dbReference>
<dbReference type="InterPro" id="IPR013783">
    <property type="entry name" value="Ig-like_fold"/>
</dbReference>
<dbReference type="InterPro" id="IPR050964">
    <property type="entry name" value="Striated_Muscle_Regulatory"/>
</dbReference>
<feature type="region of interest" description="Disordered" evidence="2">
    <location>
        <begin position="1508"/>
        <end position="1527"/>
    </location>
</feature>
<evidence type="ECO:0000313" key="4">
    <source>
        <dbReference type="EMBL" id="CAK0866341.1"/>
    </source>
</evidence>
<dbReference type="EMBL" id="CAUYUJ010016527">
    <property type="protein sequence ID" value="CAK0866341.1"/>
    <property type="molecule type" value="Genomic_DNA"/>
</dbReference>
<dbReference type="SMART" id="SM00060">
    <property type="entry name" value="FN3"/>
    <property type="match status" value="12"/>
</dbReference>
<dbReference type="Gene3D" id="2.60.40.150">
    <property type="entry name" value="C2 domain"/>
    <property type="match status" value="1"/>
</dbReference>
<keyword evidence="5" id="KW-1185">Reference proteome</keyword>
<dbReference type="PANTHER" id="PTHR13817">
    <property type="entry name" value="TITIN"/>
    <property type="match status" value="1"/>
</dbReference>
<dbReference type="Gene3D" id="2.60.40.10">
    <property type="entry name" value="Immunoglobulins"/>
    <property type="match status" value="14"/>
</dbReference>
<feature type="domain" description="Fibronectin type-III" evidence="3">
    <location>
        <begin position="310"/>
        <end position="423"/>
    </location>
</feature>
<dbReference type="Proteomes" id="UP001189429">
    <property type="component" value="Unassembled WGS sequence"/>
</dbReference>
<feature type="domain" description="Fibronectin type-III" evidence="3">
    <location>
        <begin position="211"/>
        <end position="308"/>
    </location>
</feature>
<protein>
    <recommendedName>
        <fullName evidence="3">Fibronectin type-III domain-containing protein</fullName>
    </recommendedName>
</protein>
<evidence type="ECO:0000256" key="2">
    <source>
        <dbReference type="SAM" id="MobiDB-lite"/>
    </source>
</evidence>
<dbReference type="InterPro" id="IPR035892">
    <property type="entry name" value="C2_domain_sf"/>
</dbReference>
<dbReference type="Pfam" id="PF00041">
    <property type="entry name" value="fn3"/>
    <property type="match status" value="5"/>
</dbReference>
<feature type="domain" description="Fibronectin type-III" evidence="3">
    <location>
        <begin position="1526"/>
        <end position="1631"/>
    </location>
</feature>
<feature type="region of interest" description="Disordered" evidence="2">
    <location>
        <begin position="802"/>
        <end position="831"/>
    </location>
</feature>
<gene>
    <name evidence="4" type="ORF">PCOR1329_LOCUS53541</name>
</gene>
<proteinExistence type="predicted"/>
<feature type="domain" description="Fibronectin type-III" evidence="3">
    <location>
        <begin position="427"/>
        <end position="529"/>
    </location>
</feature>
<dbReference type="PROSITE" id="PS50853">
    <property type="entry name" value="FN3"/>
    <property type="match status" value="7"/>
</dbReference>
<feature type="region of interest" description="Disordered" evidence="2">
    <location>
        <begin position="353"/>
        <end position="389"/>
    </location>
</feature>
<feature type="domain" description="Fibronectin type-III" evidence="3">
    <location>
        <begin position="530"/>
        <end position="625"/>
    </location>
</feature>
<evidence type="ECO:0000313" key="5">
    <source>
        <dbReference type="Proteomes" id="UP001189429"/>
    </source>
</evidence>
<evidence type="ECO:0000259" key="3">
    <source>
        <dbReference type="PROSITE" id="PS50853"/>
    </source>
</evidence>
<dbReference type="CDD" id="cd00063">
    <property type="entry name" value="FN3"/>
    <property type="match status" value="13"/>
</dbReference>
<reference evidence="4" key="1">
    <citation type="submission" date="2023-10" db="EMBL/GenBank/DDBJ databases">
        <authorList>
            <person name="Chen Y."/>
            <person name="Shah S."/>
            <person name="Dougan E. K."/>
            <person name="Thang M."/>
            <person name="Chan C."/>
        </authorList>
    </citation>
    <scope>NUCLEOTIDE SEQUENCE [LARGE SCALE GENOMIC DNA]</scope>
</reference>
<evidence type="ECO:0000256" key="1">
    <source>
        <dbReference type="ARBA" id="ARBA00022737"/>
    </source>
</evidence>
<feature type="domain" description="Fibronectin type-III" evidence="3">
    <location>
        <begin position="626"/>
        <end position="736"/>
    </location>
</feature>
<dbReference type="SUPFAM" id="SSF49265">
    <property type="entry name" value="Fibronectin type III"/>
    <property type="match status" value="9"/>
</dbReference>
<sequence length="1959" mass="211548">MGGPGVFRPYHALLRPGLHVRQHGPPFEVPVGGEQGGASSPQMRRPGFARGTFALTQQRVRGLLPATCYHFQVQAFNQVAASEWSEVSGPMRTLSSPPARCGPPKLVSGSLSDGMRLRWRAPGGPGEPPSRYDLCVADDALMSRNAREIRNVAFSPAPPPACDDDVEATAEGEFHPGSRYFVRARAANSAGPGEWSATSEALQVRPERPLRPEAPGALEPLPGGVLVRWAEPGCQGSAITSYRLRYSTSRTMTAPCEATNMKGAVTEFAVSPLKPNETYFFQVCAVNAVGESEWSAPSSGVATVVSPPAQMGAPHLLARSATSITLGFVPPADMGARNCNLVQTYTVRYLEEGPIEGTRRPPPASEGDPRLAQPAGELRDARPEGAEVSGLLPGSRYAFWVAGANASGEGRPSDLGHFSTLPSVPDRPCAPELVEEDTSSWSLTLRLAPAAGNGLAVTHYALEVEDTLHGEKWETETWEADPSQEDGLLYHTVLRLTPGIGYTVRAVAINELGRSEWSDPLVGCRCTPRLPEPPRLELHGSQPDALDLTWATPHHNGADITEYTLQWSTDDEFKTGKIEQLTTSELKATVLGLVPGMKYYARAASSNSEGIGRFGPVIAAVTGADTPQEVRQVQCKSPGHIHARVDWLIPFSSGSEIQQFRLFYRETDTDGRPEGERDSGELIVKGKKRSTIVEPLLAGREYTFEVQAMNSVGWGPVGPRSSPYRLLPALLPTPPGEPKLVSAGTESVRLCWDASDSVGAEVVEQVVQISYDPAFPDGNFLESLQPPWSQSIAVEYPPSGGGMAVVQQHAPSHGLPPAQGGDAADQSGDARWPHGCGPLGTSESRLETRWQRKPGVFKWAEYVIPGLRPGTVYHFRVASRNREGQGQFGPVSAAISTASSEPDAPEDLTSLHTSSFGISLGWRRGDCRGAPVTHYIVRYADAEEVLSTENCRTIQRVELARETWSGISQPEPLPPRPPEDLELDAACATEGSRDAILSRFTEHVLARFSTLELAWRALDPYGSGSVRAAAARGPRGYGVGELFPDLEDSFLDAVWANLGELGAVSPQHFGALQRYADRLLTTSLGPPALFEGAPSHGGPWCMIQDLQPGAAYFMHVCAVNAMGRSSWSPASPLRLVTPPAVPCRMAPLKGVASKRAPDSVTLQWSLPSSHGSPVDCVQIRWFCQDVGVPLPSIEEMLARGTDGTVAEQSIQSPWPGTEPPPTELTFSGLRPGQLLIASARASNSCGSCRAWSALTKPDDNGELWEHHAATAPLPPETPGIPSFVEGSLRSAGFLTEGRLRVRVARNNGPPLSKLGFELIDCLGIPSSVSHNLYVTIFTARGVVPAGVSALDLFCTANVPGRDETLALTTRTAFHTAAPEWRHREQLRDWRFGMPVQIQVWSREIGESPALLGQVCLEQAQFQEGFEGEVQLQGAPRPGGGEAFAHVKLEIEAFAAPRATASAWETEVGEGQGFSALIGDQDLTRGVPGLKPGRYYQLRARALSVEGASPWSELSEPVKTPPDVPSPPGQLQCEFTTMASVELRWQPPADNGDPDLSYEIATAPSEDTPEGEWSRIGLEAIARGLQKARRGFLLYKVEGLKPGAPMYFKHRARNCIGWSAWSEPSRFMTRATRPGKLAAGGLRLVDETPTTLRISWQEPPTNGSAVARYDIVGGPSLRVLRWAMLCTNLLERSPAADKLFNVDECSGHDYGEIVGTEEFSSFYCSTCMFVSLRGEERSLELTDLLPGQTYYFTMRGVCPQGKGDFSEVSSVKMMPRVPVAGDAPQIGQVTTTEAELILWLPYGNGVPIDSICVECSRTSGALSEEQVDPETGEPLEEFALMRIVQSPREFERLSRVGPETEELEGRRGYRGWIWGMTQGLLGAYRDEGVDEEVCFEDGHAPEIAAATSCVYRATVRGLLPGTAYTARWSSHNSCGWSEHTECACFTTAGTAPDAPPGVML</sequence>
<feature type="domain" description="Fibronectin type-III" evidence="3">
    <location>
        <begin position="100"/>
        <end position="207"/>
    </location>
</feature>
<keyword evidence="1" id="KW-0677">Repeat</keyword>
<dbReference type="InterPro" id="IPR036116">
    <property type="entry name" value="FN3_sf"/>
</dbReference>
<dbReference type="InterPro" id="IPR003961">
    <property type="entry name" value="FN3_dom"/>
</dbReference>
<accession>A0ABN9V0U1</accession>
<dbReference type="SUPFAM" id="SSF49562">
    <property type="entry name" value="C2 domain (Calcium/lipid-binding domain, CaLB)"/>
    <property type="match status" value="1"/>
</dbReference>
<comment type="caution">
    <text evidence="4">The sequence shown here is derived from an EMBL/GenBank/DDBJ whole genome shotgun (WGS) entry which is preliminary data.</text>
</comment>
<organism evidence="4 5">
    <name type="scientific">Prorocentrum cordatum</name>
    <dbReference type="NCBI Taxonomy" id="2364126"/>
    <lineage>
        <taxon>Eukaryota</taxon>
        <taxon>Sar</taxon>
        <taxon>Alveolata</taxon>
        <taxon>Dinophyceae</taxon>
        <taxon>Prorocentrales</taxon>
        <taxon>Prorocentraceae</taxon>
        <taxon>Prorocentrum</taxon>
    </lineage>
</organism>
<name>A0ABN9V0U1_9DINO</name>